<protein>
    <submittedName>
        <fullName evidence="1">Uncharacterized protein</fullName>
    </submittedName>
</protein>
<proteinExistence type="predicted"/>
<dbReference type="AlphaFoldDB" id="A0A5D4TE41"/>
<dbReference type="RefSeq" id="WP_148979008.1">
    <property type="nucleotide sequence ID" value="NZ_JBNILM010000002.1"/>
</dbReference>
<gene>
    <name evidence="1" type="ORF">FZC75_08595</name>
</gene>
<name>A0A5D4TE41_9BACI</name>
<organism evidence="1 2">
    <name type="scientific">Sutcliffiella horikoshii</name>
    <dbReference type="NCBI Taxonomy" id="79883"/>
    <lineage>
        <taxon>Bacteria</taxon>
        <taxon>Bacillati</taxon>
        <taxon>Bacillota</taxon>
        <taxon>Bacilli</taxon>
        <taxon>Bacillales</taxon>
        <taxon>Bacillaceae</taxon>
        <taxon>Sutcliffiella</taxon>
    </lineage>
</organism>
<dbReference type="EMBL" id="VTET01000003">
    <property type="protein sequence ID" value="TYS73101.1"/>
    <property type="molecule type" value="Genomic_DNA"/>
</dbReference>
<evidence type="ECO:0000313" key="1">
    <source>
        <dbReference type="EMBL" id="TYS73101.1"/>
    </source>
</evidence>
<evidence type="ECO:0000313" key="2">
    <source>
        <dbReference type="Proteomes" id="UP000324517"/>
    </source>
</evidence>
<dbReference type="OrthoDB" id="2927922at2"/>
<reference evidence="1 2" key="1">
    <citation type="submission" date="2019-08" db="EMBL/GenBank/DDBJ databases">
        <title>Bacillus genomes from the desert of Cuatro Cienegas, Coahuila.</title>
        <authorList>
            <person name="Olmedo-Alvarez G."/>
        </authorList>
    </citation>
    <scope>NUCLEOTIDE SEQUENCE [LARGE SCALE GENOMIC DNA]</scope>
    <source>
        <strain evidence="1 2">CH98b_3T</strain>
    </source>
</reference>
<comment type="caution">
    <text evidence="1">The sequence shown here is derived from an EMBL/GenBank/DDBJ whole genome shotgun (WGS) entry which is preliminary data.</text>
</comment>
<sequence length="312" mass="36613">MTEKNNNLLPTPKLYNQTKSIASNQQEYRKNYLTDILKQQEETNLTVSRTVNKINENLQHSMSTQDKNHQLLLDKLYSQEKNQQDLSEMIATQDLNVRQVFDKVLVHEKNHEDLTLKLNDQDKNYAQLLELLKVQSLLSEELQENIASHEESSKKVDQRLDKLEVSLEEEKLLSQATIDQLAFQENLTRGIHTKLEKYEELYEDIQSKLHDQEHFYQEINNKLQVQEMFHKSVLERMNSQDIASQKIAEQLNALRQTLVDKLEIAISSIDSKYKQTLHYLSGSMIGLKERIIQKPPVENENNEIKKVEVKQE</sequence>
<dbReference type="Proteomes" id="UP000324517">
    <property type="component" value="Unassembled WGS sequence"/>
</dbReference>
<accession>A0A5D4TE41</accession>